<dbReference type="KEGG" id="hty:BN2458_PEG0595"/>
<evidence type="ECO:0000256" key="1">
    <source>
        <dbReference type="SAM" id="Coils"/>
    </source>
</evidence>
<dbReference type="Proteomes" id="UP000064525">
    <property type="component" value="Chromosome I"/>
</dbReference>
<dbReference type="OrthoDB" id="5362551at2"/>
<reference evidence="4" key="1">
    <citation type="submission" date="2015-11" db="EMBL/GenBank/DDBJ databases">
        <authorList>
            <person name="Anvar S.Y."/>
        </authorList>
    </citation>
    <scope>NUCLEOTIDE SEQUENCE [LARGE SCALE GENOMIC DNA]</scope>
</reference>
<dbReference type="PATRIC" id="fig|76936.10.peg.581"/>
<evidence type="ECO:0000313" key="3">
    <source>
        <dbReference type="EMBL" id="CUU39481.1"/>
    </source>
</evidence>
<evidence type="ECO:0000259" key="2">
    <source>
        <dbReference type="Pfam" id="PF03432"/>
    </source>
</evidence>
<name>A0A099UHV2_9HELI</name>
<accession>A0A099UHV2</accession>
<organism evidence="3 4">
    <name type="scientific">Helicobacter typhlonius</name>
    <dbReference type="NCBI Taxonomy" id="76936"/>
    <lineage>
        <taxon>Bacteria</taxon>
        <taxon>Pseudomonadati</taxon>
        <taxon>Campylobacterota</taxon>
        <taxon>Epsilonproteobacteria</taxon>
        <taxon>Campylobacterales</taxon>
        <taxon>Helicobacteraceae</taxon>
        <taxon>Helicobacter</taxon>
    </lineage>
</organism>
<dbReference type="AlphaFoldDB" id="A0A099UHV2"/>
<sequence length="573" mass="68005">MICFKNTRYNIFMKKFARLKNIFFDYEEEKRKKIKDEVAPKKRLELFSSRLFSTIQERKFAKQVMIKLLSNLSVKGVKNALNYVIRNSESTFALNQDNELVSLEDIMNDWQKDFSSKENAKEAWHFTFSLDEAVDKHSLEALKISVSEVMKKNFFEYKFVSVIHSHQNKPHIHIILNKNNIFSRKKLHFKSKQDIKDFWNLLREDFKNSLNFHNPNLNYENKYKFERDLLKQHARASLEIPLNINNEISKSMHSIVNKISLYESKIQTINEAIRQKVATKILFVNEAKELMTSGNKLYYKKLKLVKSHNSEISELKQSLQDYKTKIKALRAIEKELNYERLSYKNDYATLAKKQAYLKFLESNVTNKNYSKNDVYLISQIKNDLFVNEAKLEKHFKENLELDLLLSNSLNKKSNAFTLINMAKDLEYHLNAINRIDISLDLNDKIQAYAHKLSKNKDFVINLCKEKQNNLLKGERSKFKENELKALSQFLNTPYTFESTQEKISSAKIERTKMIADSRLDIDEFIDWYCKKQDIRNKSFYEAKLKEKIQANTFENFKQLYKEFEYDRAKGMGR</sequence>
<feature type="domain" description="MobA/VirD2-like nuclease" evidence="2">
    <location>
        <begin position="107"/>
        <end position="196"/>
    </location>
</feature>
<gene>
    <name evidence="3" type="ORF">BN2458_PEG0595</name>
</gene>
<dbReference type="InterPro" id="IPR005094">
    <property type="entry name" value="Endonuclease_MobA/VirD2"/>
</dbReference>
<proteinExistence type="predicted"/>
<feature type="coiled-coil region" evidence="1">
    <location>
        <begin position="305"/>
        <end position="339"/>
    </location>
</feature>
<dbReference type="EMBL" id="LN907858">
    <property type="protein sequence ID" value="CUU39481.1"/>
    <property type="molecule type" value="Genomic_DNA"/>
</dbReference>
<evidence type="ECO:0000313" key="4">
    <source>
        <dbReference type="Proteomes" id="UP000064525"/>
    </source>
</evidence>
<dbReference type="Pfam" id="PF03432">
    <property type="entry name" value="Relaxase"/>
    <property type="match status" value="1"/>
</dbReference>
<protein>
    <recommendedName>
        <fullName evidence="2">MobA/VirD2-like nuclease domain-containing protein</fullName>
    </recommendedName>
</protein>
<keyword evidence="1" id="KW-0175">Coiled coil</keyword>